<name>A0A1H9IKB8_9BACT</name>
<keyword evidence="1" id="KW-1133">Transmembrane helix</keyword>
<dbReference type="AlphaFoldDB" id="A0A1H9IKB8"/>
<dbReference type="OrthoDB" id="1493289at2"/>
<sequence length="282" mass="30699">MESIFEVLQAQTLQLLDIIPALIKAVIIFLVGWLLAKIIARIIKRSLSAIGVDKLAEKLMSIDIFQKSNINLVPSKIAASGAYYFIIIIFAMSAIQALGMRMISDLMSDFIAFIPNGITAFVVLMLGIFLSDAIKKIIITTCKSLGITSGNLIGNVVFYFLLLNIVLIALRQAQLQTRFMETNISIMLAGIAGAFAIGYGMASRHLMGSLLAGFYNRGKMKVGDEVTIDGMRGEIITINNNDIILRAEDSEYIVPFSKVSSAGVEIHTRRDAGPALPPHEGT</sequence>
<accession>A0A1H9IKB8</accession>
<keyword evidence="3" id="KW-1185">Reference proteome</keyword>
<keyword evidence="1" id="KW-0472">Membrane</keyword>
<dbReference type="InterPro" id="IPR008910">
    <property type="entry name" value="MSC_TM_helix"/>
</dbReference>
<dbReference type="STRING" id="478744.SAMN05444359_11536"/>
<dbReference type="Pfam" id="PF05552">
    <property type="entry name" value="MS_channel_1st_1"/>
    <property type="match status" value="1"/>
</dbReference>
<protein>
    <submittedName>
        <fullName evidence="2">Mechanosensitive ion channel</fullName>
    </submittedName>
</protein>
<dbReference type="EMBL" id="FOFB01000015">
    <property type="protein sequence ID" value="SEQ74998.1"/>
    <property type="molecule type" value="Genomic_DNA"/>
</dbReference>
<feature type="transmembrane region" description="Helical" evidence="1">
    <location>
        <begin position="152"/>
        <end position="170"/>
    </location>
</feature>
<feature type="transmembrane region" description="Helical" evidence="1">
    <location>
        <begin position="182"/>
        <end position="202"/>
    </location>
</feature>
<dbReference type="Gene3D" id="1.10.287.1260">
    <property type="match status" value="1"/>
</dbReference>
<gene>
    <name evidence="2" type="ORF">SAMN05444359_11536</name>
</gene>
<dbReference type="PANTHER" id="PTHR30221:SF1">
    <property type="entry name" value="SMALL-CONDUCTANCE MECHANOSENSITIVE CHANNEL"/>
    <property type="match status" value="1"/>
</dbReference>
<dbReference type="PANTHER" id="PTHR30221">
    <property type="entry name" value="SMALL-CONDUCTANCE MECHANOSENSITIVE CHANNEL"/>
    <property type="match status" value="1"/>
</dbReference>
<dbReference type="Proteomes" id="UP000199021">
    <property type="component" value="Unassembled WGS sequence"/>
</dbReference>
<feature type="transmembrane region" description="Helical" evidence="1">
    <location>
        <begin position="18"/>
        <end position="36"/>
    </location>
</feature>
<evidence type="ECO:0000256" key="1">
    <source>
        <dbReference type="SAM" id="Phobius"/>
    </source>
</evidence>
<reference evidence="3" key="1">
    <citation type="submission" date="2016-10" db="EMBL/GenBank/DDBJ databases">
        <authorList>
            <person name="Varghese N."/>
            <person name="Submissions S."/>
        </authorList>
    </citation>
    <scope>NUCLEOTIDE SEQUENCE [LARGE SCALE GENOMIC DNA]</scope>
    <source>
        <strain evidence="3">DSM 24740</strain>
    </source>
</reference>
<dbReference type="InParanoid" id="A0A1H9IKB8"/>
<dbReference type="RefSeq" id="WP_090169589.1">
    <property type="nucleotide sequence ID" value="NZ_FOFB01000015.1"/>
</dbReference>
<evidence type="ECO:0000313" key="3">
    <source>
        <dbReference type="Proteomes" id="UP000199021"/>
    </source>
</evidence>
<dbReference type="InterPro" id="IPR045275">
    <property type="entry name" value="MscS_archaea/bacteria_type"/>
</dbReference>
<feature type="transmembrane region" description="Helical" evidence="1">
    <location>
        <begin position="77"/>
        <end position="98"/>
    </location>
</feature>
<organism evidence="2 3">
    <name type="scientific">Neolewinella agarilytica</name>
    <dbReference type="NCBI Taxonomy" id="478744"/>
    <lineage>
        <taxon>Bacteria</taxon>
        <taxon>Pseudomonadati</taxon>
        <taxon>Bacteroidota</taxon>
        <taxon>Saprospiria</taxon>
        <taxon>Saprospirales</taxon>
        <taxon>Lewinellaceae</taxon>
        <taxon>Neolewinella</taxon>
    </lineage>
</organism>
<keyword evidence="1" id="KW-0812">Transmembrane</keyword>
<evidence type="ECO:0000313" key="2">
    <source>
        <dbReference type="EMBL" id="SEQ74998.1"/>
    </source>
</evidence>
<dbReference type="GO" id="GO:0008381">
    <property type="term" value="F:mechanosensitive monoatomic ion channel activity"/>
    <property type="evidence" value="ECO:0007669"/>
    <property type="project" value="InterPro"/>
</dbReference>
<feature type="transmembrane region" description="Helical" evidence="1">
    <location>
        <begin position="110"/>
        <end position="131"/>
    </location>
</feature>
<proteinExistence type="predicted"/>